<keyword evidence="3" id="KW-1185">Reference proteome</keyword>
<dbReference type="AlphaFoldDB" id="A0A8H5GWE8"/>
<name>A0A8H5GWE8_9AGAR</name>
<proteinExistence type="predicted"/>
<organism evidence="2 3">
    <name type="scientific">Tricholomella constricta</name>
    <dbReference type="NCBI Taxonomy" id="117010"/>
    <lineage>
        <taxon>Eukaryota</taxon>
        <taxon>Fungi</taxon>
        <taxon>Dikarya</taxon>
        <taxon>Basidiomycota</taxon>
        <taxon>Agaricomycotina</taxon>
        <taxon>Agaricomycetes</taxon>
        <taxon>Agaricomycetidae</taxon>
        <taxon>Agaricales</taxon>
        <taxon>Tricholomatineae</taxon>
        <taxon>Lyophyllaceae</taxon>
        <taxon>Tricholomella</taxon>
    </lineage>
</organism>
<feature type="region of interest" description="Disordered" evidence="1">
    <location>
        <begin position="1"/>
        <end position="20"/>
    </location>
</feature>
<accession>A0A8H5GWE8</accession>
<evidence type="ECO:0000256" key="1">
    <source>
        <dbReference type="SAM" id="MobiDB-lite"/>
    </source>
</evidence>
<feature type="compositionally biased region" description="Polar residues" evidence="1">
    <location>
        <begin position="1"/>
        <end position="10"/>
    </location>
</feature>
<evidence type="ECO:0000313" key="3">
    <source>
        <dbReference type="Proteomes" id="UP000565441"/>
    </source>
</evidence>
<protein>
    <submittedName>
        <fullName evidence="2">Uncharacterized protein</fullName>
    </submittedName>
</protein>
<evidence type="ECO:0000313" key="2">
    <source>
        <dbReference type="EMBL" id="KAF5372311.1"/>
    </source>
</evidence>
<gene>
    <name evidence="2" type="ORF">D9615_009224</name>
</gene>
<dbReference type="Proteomes" id="UP000565441">
    <property type="component" value="Unassembled WGS sequence"/>
</dbReference>
<sequence length="187" mass="21039">MLRPALSSQPRAAWPRKTKPPELGIAHLEHSGLRLQASGYEKTEVYPVMTQTIRTPRRLHLLAQRSHQRPRAFLPMVSNHTIPAHVTSEAFTFGIHRSSIRIRLCLVSRVRPRLSRSSFSFSPLVPHADAVHKHRLPPPPPPVSFPFSLSFFSTGLRDASAWYSLSLDRLLSRASSSAKRPPCRAFG</sequence>
<dbReference type="EMBL" id="JAACJP010000043">
    <property type="protein sequence ID" value="KAF5372311.1"/>
    <property type="molecule type" value="Genomic_DNA"/>
</dbReference>
<reference evidence="2 3" key="1">
    <citation type="journal article" date="2020" name="ISME J.">
        <title>Uncovering the hidden diversity of litter-decomposition mechanisms in mushroom-forming fungi.</title>
        <authorList>
            <person name="Floudas D."/>
            <person name="Bentzer J."/>
            <person name="Ahren D."/>
            <person name="Johansson T."/>
            <person name="Persson P."/>
            <person name="Tunlid A."/>
        </authorList>
    </citation>
    <scope>NUCLEOTIDE SEQUENCE [LARGE SCALE GENOMIC DNA]</scope>
    <source>
        <strain evidence="2 3">CBS 661.87</strain>
    </source>
</reference>
<comment type="caution">
    <text evidence="2">The sequence shown here is derived from an EMBL/GenBank/DDBJ whole genome shotgun (WGS) entry which is preliminary data.</text>
</comment>